<dbReference type="EMBL" id="JBHSBL010000015">
    <property type="protein sequence ID" value="MFC4066558.1"/>
    <property type="molecule type" value="Genomic_DNA"/>
</dbReference>
<proteinExistence type="predicted"/>
<dbReference type="Proteomes" id="UP001595867">
    <property type="component" value="Unassembled WGS sequence"/>
</dbReference>
<feature type="transmembrane region" description="Helical" evidence="1">
    <location>
        <begin position="32"/>
        <end position="53"/>
    </location>
</feature>
<dbReference type="RefSeq" id="WP_378067523.1">
    <property type="nucleotide sequence ID" value="NZ_JBHSBL010000015.1"/>
</dbReference>
<keyword evidence="1" id="KW-0472">Membrane</keyword>
<reference evidence="3" key="1">
    <citation type="journal article" date="2019" name="Int. J. Syst. Evol. Microbiol.">
        <title>The Global Catalogue of Microorganisms (GCM) 10K type strain sequencing project: providing services to taxonomists for standard genome sequencing and annotation.</title>
        <authorList>
            <consortium name="The Broad Institute Genomics Platform"/>
            <consortium name="The Broad Institute Genome Sequencing Center for Infectious Disease"/>
            <person name="Wu L."/>
            <person name="Ma J."/>
        </authorList>
    </citation>
    <scope>NUCLEOTIDE SEQUENCE [LARGE SCALE GENOMIC DNA]</scope>
    <source>
        <strain evidence="3">TBRC 5832</strain>
    </source>
</reference>
<feature type="transmembrane region" description="Helical" evidence="1">
    <location>
        <begin position="7"/>
        <end position="26"/>
    </location>
</feature>
<gene>
    <name evidence="2" type="ORF">ACFO0C_16605</name>
</gene>
<protein>
    <submittedName>
        <fullName evidence="2">Uncharacterized protein</fullName>
    </submittedName>
</protein>
<accession>A0ABV8IQP4</accession>
<feature type="transmembrane region" description="Helical" evidence="1">
    <location>
        <begin position="102"/>
        <end position="121"/>
    </location>
</feature>
<feature type="transmembrane region" description="Helical" evidence="1">
    <location>
        <begin position="183"/>
        <end position="205"/>
    </location>
</feature>
<keyword evidence="1" id="KW-0812">Transmembrane</keyword>
<keyword evidence="1" id="KW-1133">Transmembrane helix</keyword>
<feature type="transmembrane region" description="Helical" evidence="1">
    <location>
        <begin position="133"/>
        <end position="152"/>
    </location>
</feature>
<organism evidence="2 3">
    <name type="scientific">Actinoplanes subglobosus</name>
    <dbReference type="NCBI Taxonomy" id="1547892"/>
    <lineage>
        <taxon>Bacteria</taxon>
        <taxon>Bacillati</taxon>
        <taxon>Actinomycetota</taxon>
        <taxon>Actinomycetes</taxon>
        <taxon>Micromonosporales</taxon>
        <taxon>Micromonosporaceae</taxon>
        <taxon>Actinoplanes</taxon>
    </lineage>
</organism>
<comment type="caution">
    <text evidence="2">The sequence shown here is derived from an EMBL/GenBank/DDBJ whole genome shotgun (WGS) entry which is preliminary data.</text>
</comment>
<feature type="transmembrane region" description="Helical" evidence="1">
    <location>
        <begin position="73"/>
        <end position="90"/>
    </location>
</feature>
<keyword evidence="3" id="KW-1185">Reference proteome</keyword>
<evidence type="ECO:0000313" key="2">
    <source>
        <dbReference type="EMBL" id="MFC4066558.1"/>
    </source>
</evidence>
<name>A0ABV8IQP4_9ACTN</name>
<sequence length="274" mass="27412">MTLISGRLPVVHLLVVLGTLTALLAWAATIDFAPLAAVLAVMVSTLAVVCWQARRAGMLGPLGSGPAAWTVRVAGYLIAGVIAVVAVAHTHPATLEAADDGAAMLTLATGAVAFLVAVAVVSGSAVSSRVRYIGIGSGLVAALVWVLGVVVAPPIPVTVGWVLALAGVAAVVAVLASAGTNPLLAGLLALTVTFGVVFGAVVGLARWGPASLIPDVTPHAPVARRVAESRIEIVDPYVLVMVLSAVAAAAFSLTAVFSRRSPESSGEPLGHRIG</sequence>
<evidence type="ECO:0000313" key="3">
    <source>
        <dbReference type="Proteomes" id="UP001595867"/>
    </source>
</evidence>
<feature type="transmembrane region" description="Helical" evidence="1">
    <location>
        <begin position="237"/>
        <end position="257"/>
    </location>
</feature>
<feature type="transmembrane region" description="Helical" evidence="1">
    <location>
        <begin position="158"/>
        <end position="176"/>
    </location>
</feature>
<evidence type="ECO:0000256" key="1">
    <source>
        <dbReference type="SAM" id="Phobius"/>
    </source>
</evidence>